<dbReference type="InterPro" id="IPR050367">
    <property type="entry name" value="APC_superfamily"/>
</dbReference>
<evidence type="ECO:0000256" key="4">
    <source>
        <dbReference type="ARBA" id="ARBA00022989"/>
    </source>
</evidence>
<dbReference type="InterPro" id="IPR002293">
    <property type="entry name" value="AA/rel_permease1"/>
</dbReference>
<organism evidence="7 8">
    <name type="scientific">Nocardioides abyssi</name>
    <dbReference type="NCBI Taxonomy" id="3058370"/>
    <lineage>
        <taxon>Bacteria</taxon>
        <taxon>Bacillati</taxon>
        <taxon>Actinomycetota</taxon>
        <taxon>Actinomycetes</taxon>
        <taxon>Propionibacteriales</taxon>
        <taxon>Nocardioidaceae</taxon>
        <taxon>Nocardioides</taxon>
    </lineage>
</organism>
<evidence type="ECO:0000313" key="8">
    <source>
        <dbReference type="Proteomes" id="UP001168537"/>
    </source>
</evidence>
<reference evidence="7" key="1">
    <citation type="submission" date="2023-06" db="EMBL/GenBank/DDBJ databases">
        <title>Draft genome sequence of Nocardioides sp. SOB72.</title>
        <authorList>
            <person name="Zhang G."/>
        </authorList>
    </citation>
    <scope>NUCLEOTIDE SEQUENCE</scope>
    <source>
        <strain evidence="7">SOB72</strain>
    </source>
</reference>
<dbReference type="Pfam" id="PF13520">
    <property type="entry name" value="AA_permease_2"/>
    <property type="match status" value="1"/>
</dbReference>
<evidence type="ECO:0000256" key="2">
    <source>
        <dbReference type="ARBA" id="ARBA00022475"/>
    </source>
</evidence>
<evidence type="ECO:0000313" key="7">
    <source>
        <dbReference type="EMBL" id="MDN4162404.1"/>
    </source>
</evidence>
<dbReference type="Gene3D" id="1.20.1740.10">
    <property type="entry name" value="Amino acid/polyamine transporter I"/>
    <property type="match status" value="1"/>
</dbReference>
<feature type="transmembrane region" description="Helical" evidence="6">
    <location>
        <begin position="107"/>
        <end position="130"/>
    </location>
</feature>
<name>A0ABT8EWE2_9ACTN</name>
<feature type="transmembrane region" description="Helical" evidence="6">
    <location>
        <begin position="63"/>
        <end position="86"/>
    </location>
</feature>
<dbReference type="Proteomes" id="UP001168537">
    <property type="component" value="Unassembled WGS sequence"/>
</dbReference>
<evidence type="ECO:0000256" key="6">
    <source>
        <dbReference type="SAM" id="Phobius"/>
    </source>
</evidence>
<feature type="transmembrane region" description="Helical" evidence="6">
    <location>
        <begin position="352"/>
        <end position="373"/>
    </location>
</feature>
<dbReference type="PIRSF" id="PIRSF006060">
    <property type="entry name" value="AA_transporter"/>
    <property type="match status" value="1"/>
</dbReference>
<dbReference type="PANTHER" id="PTHR42770:SF11">
    <property type="entry name" value="INNER MEMBRANE TRANSPORT PROTEIN YBAT"/>
    <property type="match status" value="1"/>
</dbReference>
<gene>
    <name evidence="7" type="ORF">QWY29_13640</name>
</gene>
<feature type="transmembrane region" description="Helical" evidence="6">
    <location>
        <begin position="251"/>
        <end position="275"/>
    </location>
</feature>
<dbReference type="RefSeq" id="WP_300961570.1">
    <property type="nucleotide sequence ID" value="NZ_JAUHJR010000005.1"/>
</dbReference>
<comment type="caution">
    <text evidence="7">The sequence shown here is derived from an EMBL/GenBank/DDBJ whole genome shotgun (WGS) entry which is preliminary data.</text>
</comment>
<feature type="transmembrane region" description="Helical" evidence="6">
    <location>
        <begin position="167"/>
        <end position="192"/>
    </location>
</feature>
<feature type="transmembrane region" description="Helical" evidence="6">
    <location>
        <begin position="385"/>
        <end position="407"/>
    </location>
</feature>
<keyword evidence="5 6" id="KW-0472">Membrane</keyword>
<evidence type="ECO:0000256" key="3">
    <source>
        <dbReference type="ARBA" id="ARBA00022692"/>
    </source>
</evidence>
<feature type="transmembrane region" description="Helical" evidence="6">
    <location>
        <begin position="212"/>
        <end position="230"/>
    </location>
</feature>
<feature type="transmembrane region" description="Helical" evidence="6">
    <location>
        <begin position="35"/>
        <end position="57"/>
    </location>
</feature>
<keyword evidence="2" id="KW-1003">Cell membrane</keyword>
<evidence type="ECO:0000256" key="5">
    <source>
        <dbReference type="ARBA" id="ARBA00023136"/>
    </source>
</evidence>
<feature type="transmembrane region" description="Helical" evidence="6">
    <location>
        <begin position="142"/>
        <end position="160"/>
    </location>
</feature>
<dbReference type="EMBL" id="JAUHJR010000005">
    <property type="protein sequence ID" value="MDN4162404.1"/>
    <property type="molecule type" value="Genomic_DNA"/>
</dbReference>
<sequence>MRTHYPTGDFMTADTAASEELEETELKRTITGRLLFFYVLGDVLGSGIYVLVGAVAAAVGGAFWIAFAIGISVATLTGLAYAELVTKYPRAAGASLYVNKAFHSPPLTFLVTIAMLSASFAAAGSLATGFSGYFAELWEGPPALLIGLLFIIGLTIVNFIGITESVVANLVMTVVEIVGLAIVIIVGIIVVAKGDADFGVLTDFSPSDDNGTILAIVSGVALGFFAMTGFENAANIAEECTEPRRTFPKALIGGMVGAGLIYVAVSVASALSLPIPELAKSDAPLLDVVESGVLPLPAGVITIIFALIAMTAITNTTLVAVVTQSRILYGMANEDVVPGVFAKLHSGRKSPWVGLVFSALVVSGLLVAGAVLNETGVGVDLVTRLAAVTVVLLLFVYAMVIVAALRLRGHDESDATYRASTPLLALGIVGNVVLLGYVVYDDPASLIWCGALLALGVVLFVLELTFGHDDRPEGYDRGDPSLKV</sequence>
<keyword evidence="3 6" id="KW-0812">Transmembrane</keyword>
<feature type="transmembrane region" description="Helical" evidence="6">
    <location>
        <begin position="445"/>
        <end position="466"/>
    </location>
</feature>
<dbReference type="PANTHER" id="PTHR42770">
    <property type="entry name" value="AMINO ACID TRANSPORTER-RELATED"/>
    <property type="match status" value="1"/>
</dbReference>
<feature type="transmembrane region" description="Helical" evidence="6">
    <location>
        <begin position="419"/>
        <end position="439"/>
    </location>
</feature>
<keyword evidence="4 6" id="KW-1133">Transmembrane helix</keyword>
<evidence type="ECO:0000256" key="1">
    <source>
        <dbReference type="ARBA" id="ARBA00004651"/>
    </source>
</evidence>
<proteinExistence type="predicted"/>
<comment type="subcellular location">
    <subcellularLocation>
        <location evidence="1">Cell membrane</location>
        <topology evidence="1">Multi-pass membrane protein</topology>
    </subcellularLocation>
</comment>
<feature type="transmembrane region" description="Helical" evidence="6">
    <location>
        <begin position="295"/>
        <end position="322"/>
    </location>
</feature>
<protein>
    <submittedName>
        <fullName evidence="7">APC family permease</fullName>
    </submittedName>
</protein>
<accession>A0ABT8EWE2</accession>
<keyword evidence="8" id="KW-1185">Reference proteome</keyword>